<feature type="domain" description="GAG-pre-integrase" evidence="1">
    <location>
        <begin position="22"/>
        <end position="79"/>
    </location>
</feature>
<evidence type="ECO:0000313" key="2">
    <source>
        <dbReference type="EMBL" id="CAB4309732.1"/>
    </source>
</evidence>
<dbReference type="AlphaFoldDB" id="A0A6J5XCD8"/>
<sequence length="128" mass="14273">MLWKRNEDGVYRLLAGIAASFSSSPSTAFLVNKCDIFTWHRRLGHPQFSIFCNIVSDNHLPVSGDLSKYLICSDCMVGKAHKLPFVSSAHKSTKPLEPVHSDVWVPVPLFQLLESVVPSSPNRHPMVT</sequence>
<dbReference type="Pfam" id="PF13976">
    <property type="entry name" value="gag_pre-integrs"/>
    <property type="match status" value="1"/>
</dbReference>
<protein>
    <recommendedName>
        <fullName evidence="1">GAG-pre-integrase domain-containing protein</fullName>
    </recommendedName>
</protein>
<evidence type="ECO:0000313" key="3">
    <source>
        <dbReference type="Proteomes" id="UP000507245"/>
    </source>
</evidence>
<dbReference type="OrthoDB" id="1929700at2759"/>
<name>A0A6J5XCD8_PRUAR</name>
<dbReference type="EMBL" id="CAEKKB010000005">
    <property type="protein sequence ID" value="CAB4309732.1"/>
    <property type="molecule type" value="Genomic_DNA"/>
</dbReference>
<gene>
    <name evidence="2" type="ORF">ORAREDHAP_LOCUS31071</name>
</gene>
<keyword evidence="3" id="KW-1185">Reference proteome</keyword>
<reference evidence="3" key="1">
    <citation type="journal article" date="2020" name="Genome Biol.">
        <title>Gamete binning: chromosome-level and haplotype-resolved genome assembly enabled by high-throughput single-cell sequencing of gamete genomes.</title>
        <authorList>
            <person name="Campoy J.A."/>
            <person name="Sun H."/>
            <person name="Goel M."/>
            <person name="Jiao W.-B."/>
            <person name="Folz-Donahue K."/>
            <person name="Wang N."/>
            <person name="Rubio M."/>
            <person name="Liu C."/>
            <person name="Kukat C."/>
            <person name="Ruiz D."/>
            <person name="Huettel B."/>
            <person name="Schneeberger K."/>
        </authorList>
    </citation>
    <scope>NUCLEOTIDE SEQUENCE [LARGE SCALE GENOMIC DNA]</scope>
    <source>
        <strain evidence="3">cv. Rojo Pasion</strain>
    </source>
</reference>
<accession>A0A6J5XCD8</accession>
<dbReference type="Proteomes" id="UP000507245">
    <property type="component" value="Unassembled WGS sequence"/>
</dbReference>
<dbReference type="InterPro" id="IPR025724">
    <property type="entry name" value="GAG-pre-integrase_dom"/>
</dbReference>
<organism evidence="2 3">
    <name type="scientific">Prunus armeniaca</name>
    <name type="common">Apricot</name>
    <name type="synonym">Armeniaca vulgaris</name>
    <dbReference type="NCBI Taxonomy" id="36596"/>
    <lineage>
        <taxon>Eukaryota</taxon>
        <taxon>Viridiplantae</taxon>
        <taxon>Streptophyta</taxon>
        <taxon>Embryophyta</taxon>
        <taxon>Tracheophyta</taxon>
        <taxon>Spermatophyta</taxon>
        <taxon>Magnoliopsida</taxon>
        <taxon>eudicotyledons</taxon>
        <taxon>Gunneridae</taxon>
        <taxon>Pentapetalae</taxon>
        <taxon>rosids</taxon>
        <taxon>fabids</taxon>
        <taxon>Rosales</taxon>
        <taxon>Rosaceae</taxon>
        <taxon>Amygdaloideae</taxon>
        <taxon>Amygdaleae</taxon>
        <taxon>Prunus</taxon>
    </lineage>
</organism>
<proteinExistence type="predicted"/>
<evidence type="ECO:0000259" key="1">
    <source>
        <dbReference type="Pfam" id="PF13976"/>
    </source>
</evidence>